<keyword evidence="1" id="KW-0812">Transmembrane</keyword>
<evidence type="ECO:0000313" key="2">
    <source>
        <dbReference type="EMBL" id="MPN05681.1"/>
    </source>
</evidence>
<feature type="transmembrane region" description="Helical" evidence="1">
    <location>
        <begin position="72"/>
        <end position="93"/>
    </location>
</feature>
<dbReference type="EMBL" id="VSSQ01051592">
    <property type="protein sequence ID" value="MPN05681.1"/>
    <property type="molecule type" value="Genomic_DNA"/>
</dbReference>
<evidence type="ECO:0000256" key="1">
    <source>
        <dbReference type="SAM" id="Phobius"/>
    </source>
</evidence>
<keyword evidence="1" id="KW-1133">Transmembrane helix</keyword>
<proteinExistence type="predicted"/>
<keyword evidence="1" id="KW-0472">Membrane</keyword>
<name>A0A645EUH7_9ZZZZ</name>
<accession>A0A645EUH7</accession>
<protein>
    <submittedName>
        <fullName evidence="2">Uncharacterized protein</fullName>
    </submittedName>
</protein>
<gene>
    <name evidence="2" type="ORF">SDC9_152932</name>
</gene>
<reference evidence="2" key="1">
    <citation type="submission" date="2019-08" db="EMBL/GenBank/DDBJ databases">
        <authorList>
            <person name="Kucharzyk K."/>
            <person name="Murdoch R.W."/>
            <person name="Higgins S."/>
            <person name="Loffler F."/>
        </authorList>
    </citation>
    <scope>NUCLEOTIDE SEQUENCE</scope>
</reference>
<organism evidence="2">
    <name type="scientific">bioreactor metagenome</name>
    <dbReference type="NCBI Taxonomy" id="1076179"/>
    <lineage>
        <taxon>unclassified sequences</taxon>
        <taxon>metagenomes</taxon>
        <taxon>ecological metagenomes</taxon>
    </lineage>
</organism>
<sequence>MGTAAGLADVQHNIRLMEHNRILDDLGAASKDGGDFQLNDLCSLHFLRYQLDRLKCRVHAFSAKRIKSCNQYFHRVLLCSTYFSFIVSLLGILSPKVLFREGIAGSVTVSVSVHST</sequence>
<dbReference type="AlphaFoldDB" id="A0A645EUH7"/>
<comment type="caution">
    <text evidence="2">The sequence shown here is derived from an EMBL/GenBank/DDBJ whole genome shotgun (WGS) entry which is preliminary data.</text>
</comment>